<organism evidence="1 2">
    <name type="scientific">Microtetraspora glauca</name>
    <dbReference type="NCBI Taxonomy" id="1996"/>
    <lineage>
        <taxon>Bacteria</taxon>
        <taxon>Bacillati</taxon>
        <taxon>Actinomycetota</taxon>
        <taxon>Actinomycetes</taxon>
        <taxon>Streptosporangiales</taxon>
        <taxon>Streptosporangiaceae</taxon>
        <taxon>Microtetraspora</taxon>
    </lineage>
</organism>
<protein>
    <recommendedName>
        <fullName evidence="3">PE domain-containing protein</fullName>
    </recommendedName>
</protein>
<sequence>MTTPGGGGYYVRWVELQRQAQVVDEERDFLGEVRAALNEAFQREGNPLGDDQYGAQFQKNLTEMKTGIFDAFDAYVGEVGSVSQRLRENAANYERAEQANAPEQRT</sequence>
<evidence type="ECO:0000313" key="2">
    <source>
        <dbReference type="Proteomes" id="UP001551675"/>
    </source>
</evidence>
<evidence type="ECO:0008006" key="3">
    <source>
        <dbReference type="Google" id="ProtNLM"/>
    </source>
</evidence>
<comment type="caution">
    <text evidence="1">The sequence shown here is derived from an EMBL/GenBank/DDBJ whole genome shotgun (WGS) entry which is preliminary data.</text>
</comment>
<dbReference type="Proteomes" id="UP001551675">
    <property type="component" value="Unassembled WGS sequence"/>
</dbReference>
<keyword evidence="2" id="KW-1185">Reference proteome</keyword>
<evidence type="ECO:0000313" key="1">
    <source>
        <dbReference type="EMBL" id="MEV0972578.1"/>
    </source>
</evidence>
<reference evidence="1 2" key="1">
    <citation type="submission" date="2024-06" db="EMBL/GenBank/DDBJ databases">
        <title>The Natural Products Discovery Center: Release of the First 8490 Sequenced Strains for Exploring Actinobacteria Biosynthetic Diversity.</title>
        <authorList>
            <person name="Kalkreuter E."/>
            <person name="Kautsar S.A."/>
            <person name="Yang D."/>
            <person name="Bader C.D."/>
            <person name="Teijaro C.N."/>
            <person name="Fluegel L."/>
            <person name="Davis C.M."/>
            <person name="Simpson J.R."/>
            <person name="Lauterbach L."/>
            <person name="Steele A.D."/>
            <person name="Gui C."/>
            <person name="Meng S."/>
            <person name="Li G."/>
            <person name="Viehrig K."/>
            <person name="Ye F."/>
            <person name="Su P."/>
            <person name="Kiefer A.F."/>
            <person name="Nichols A."/>
            <person name="Cepeda A.J."/>
            <person name="Yan W."/>
            <person name="Fan B."/>
            <person name="Jiang Y."/>
            <person name="Adhikari A."/>
            <person name="Zheng C.-J."/>
            <person name="Schuster L."/>
            <person name="Cowan T.M."/>
            <person name="Smanski M.J."/>
            <person name="Chevrette M.G."/>
            <person name="De Carvalho L.P.S."/>
            <person name="Shen B."/>
        </authorList>
    </citation>
    <scope>NUCLEOTIDE SEQUENCE [LARGE SCALE GENOMIC DNA]</scope>
    <source>
        <strain evidence="1 2">NPDC050100</strain>
    </source>
</reference>
<dbReference type="RefSeq" id="WP_061257845.1">
    <property type="nucleotide sequence ID" value="NZ_JBFALK010000017.1"/>
</dbReference>
<dbReference type="Gene3D" id="1.10.287.1060">
    <property type="entry name" value="ESAT-6-like"/>
    <property type="match status" value="1"/>
</dbReference>
<accession>A0ABV3GLS7</accession>
<name>A0ABV3GLS7_MICGL</name>
<proteinExistence type="predicted"/>
<gene>
    <name evidence="1" type="ORF">AB0I59_28580</name>
</gene>
<dbReference type="EMBL" id="JBFALK010000017">
    <property type="protein sequence ID" value="MEV0972578.1"/>
    <property type="molecule type" value="Genomic_DNA"/>
</dbReference>